<dbReference type="HOGENOM" id="CLU_075305_2_0_5"/>
<evidence type="ECO:0000313" key="1">
    <source>
        <dbReference type="EMBL" id="ABC62697.1"/>
    </source>
</evidence>
<gene>
    <name evidence="1" type="ordered locus">ELI_03025</name>
</gene>
<accession>Q2NC94</accession>
<evidence type="ECO:0000313" key="2">
    <source>
        <dbReference type="Proteomes" id="UP000008808"/>
    </source>
</evidence>
<dbReference type="EMBL" id="CP000157">
    <property type="protein sequence ID" value="ABC62697.1"/>
    <property type="molecule type" value="Genomic_DNA"/>
</dbReference>
<sequence length="278" mass="31650">MAKKTGYRDSVVSFVDVLGFRSLLLEKSDPNEISDIIRKVRGNLHPDEDDRRLTRGGDRKFSKPYGFSLSDAVVRIRPYDTVFRDGALFYEILDLMYAQAAMVWEGIMLRGAVTVGKAYSHKTNDMAFGPAVVEAYEWESTRAVYPRIVVTDHAIDEYHADPRLKGDSEISETLKLLKRGDDGLYFIDYLGGMQGEFDEFESYLELLRRHKALIDRGLSAAANGTAVRQKYRWSAIYHNRQVTEHAEAVSDPERAAMFYSQTGFDGPDYFNSLRIKEG</sequence>
<proteinExistence type="predicted"/>
<dbReference type="Proteomes" id="UP000008808">
    <property type="component" value="Chromosome"/>
</dbReference>
<protein>
    <recommendedName>
        <fullName evidence="3">Guanylate cyclase domain-containing protein</fullName>
    </recommendedName>
</protein>
<evidence type="ECO:0008006" key="3">
    <source>
        <dbReference type="Google" id="ProtNLM"/>
    </source>
</evidence>
<dbReference type="KEGG" id="eli:ELI_03025"/>
<name>Q2NC94_ERYLH</name>
<dbReference type="STRING" id="314225.ELI_03025"/>
<keyword evidence="2" id="KW-1185">Reference proteome</keyword>
<dbReference type="eggNOG" id="ENOG50339MW">
    <property type="taxonomic scope" value="Bacteria"/>
</dbReference>
<reference evidence="2" key="1">
    <citation type="journal article" date="2009" name="J. Bacteriol.">
        <title>Complete genome sequence of Erythrobacter litoralis HTCC2594.</title>
        <authorList>
            <person name="Oh H.M."/>
            <person name="Giovannoni S.J."/>
            <person name="Ferriera S."/>
            <person name="Johnson J."/>
            <person name="Cho J.C."/>
        </authorList>
    </citation>
    <scope>NUCLEOTIDE SEQUENCE [LARGE SCALE GENOMIC DNA]</scope>
    <source>
        <strain evidence="2">HTCC2594</strain>
    </source>
</reference>
<organism evidence="1 2">
    <name type="scientific">Erythrobacter litoralis (strain HTCC2594)</name>
    <dbReference type="NCBI Taxonomy" id="314225"/>
    <lineage>
        <taxon>Bacteria</taxon>
        <taxon>Pseudomonadati</taxon>
        <taxon>Pseudomonadota</taxon>
        <taxon>Alphaproteobacteria</taxon>
        <taxon>Sphingomonadales</taxon>
        <taxon>Erythrobacteraceae</taxon>
        <taxon>Erythrobacter/Porphyrobacter group</taxon>
        <taxon>Erythrobacter</taxon>
    </lineage>
</organism>
<dbReference type="RefSeq" id="WP_011413573.1">
    <property type="nucleotide sequence ID" value="NC_007722.1"/>
</dbReference>
<dbReference type="AlphaFoldDB" id="Q2NC94"/>
<dbReference type="OrthoDB" id="8235971at2"/>